<comment type="caution">
    <text evidence="3">The sequence shown here is derived from an EMBL/GenBank/DDBJ whole genome shotgun (WGS) entry which is preliminary data.</text>
</comment>
<keyword evidence="3" id="KW-0808">Transferase</keyword>
<evidence type="ECO:0000256" key="1">
    <source>
        <dbReference type="SAM" id="MobiDB-lite"/>
    </source>
</evidence>
<name>A0ABY3DRW2_9HYPH</name>
<keyword evidence="3" id="KW-0489">Methyltransferase</keyword>
<dbReference type="PANTHER" id="PTHR34203">
    <property type="entry name" value="METHYLTRANSFERASE, FKBM FAMILY PROTEIN"/>
    <property type="match status" value="1"/>
</dbReference>
<dbReference type="GO" id="GO:0032259">
    <property type="term" value="P:methylation"/>
    <property type="evidence" value="ECO:0007669"/>
    <property type="project" value="UniProtKB-KW"/>
</dbReference>
<dbReference type="Pfam" id="PF05050">
    <property type="entry name" value="Methyltransf_21"/>
    <property type="match status" value="1"/>
</dbReference>
<protein>
    <submittedName>
        <fullName evidence="3">FkbM family methyltransferase</fullName>
    </submittedName>
</protein>
<dbReference type="InterPro" id="IPR029063">
    <property type="entry name" value="SAM-dependent_MTases_sf"/>
</dbReference>
<gene>
    <name evidence="3" type="ORF">FO470_07215</name>
</gene>
<dbReference type="Proteomes" id="UP000315321">
    <property type="component" value="Unassembled WGS sequence"/>
</dbReference>
<dbReference type="NCBIfam" id="TIGR01444">
    <property type="entry name" value="fkbM_fam"/>
    <property type="match status" value="1"/>
</dbReference>
<dbReference type="GO" id="GO:0008168">
    <property type="term" value="F:methyltransferase activity"/>
    <property type="evidence" value="ECO:0007669"/>
    <property type="project" value="UniProtKB-KW"/>
</dbReference>
<accession>A0ABY3DRW2</accession>
<reference evidence="3 4" key="1">
    <citation type="submission" date="2019-07" db="EMBL/GenBank/DDBJ databases">
        <authorList>
            <person name="Grouzdev D.S."/>
        </authorList>
    </citation>
    <scope>NUCLEOTIDE SEQUENCE [LARGE SCALE GENOMIC DNA]</scope>
    <source>
        <strain evidence="3 4">3C</strain>
    </source>
</reference>
<dbReference type="InterPro" id="IPR006342">
    <property type="entry name" value="FkbM_mtfrase"/>
</dbReference>
<dbReference type="PANTHER" id="PTHR34203:SF15">
    <property type="entry name" value="SLL1173 PROTEIN"/>
    <property type="match status" value="1"/>
</dbReference>
<dbReference type="InterPro" id="IPR052514">
    <property type="entry name" value="SAM-dependent_MTase"/>
</dbReference>
<keyword evidence="4" id="KW-1185">Reference proteome</keyword>
<feature type="domain" description="Methyltransferase FkbM" evidence="2">
    <location>
        <begin position="91"/>
        <end position="247"/>
    </location>
</feature>
<feature type="region of interest" description="Disordered" evidence="1">
    <location>
        <begin position="1"/>
        <end position="24"/>
    </location>
</feature>
<proteinExistence type="predicted"/>
<evidence type="ECO:0000259" key="2">
    <source>
        <dbReference type="Pfam" id="PF05050"/>
    </source>
</evidence>
<dbReference type="EMBL" id="VMBP01000002">
    <property type="protein sequence ID" value="TSJ62785.1"/>
    <property type="molecule type" value="Genomic_DNA"/>
</dbReference>
<dbReference type="SUPFAM" id="SSF53335">
    <property type="entry name" value="S-adenosyl-L-methionine-dependent methyltransferases"/>
    <property type="match status" value="1"/>
</dbReference>
<dbReference type="Gene3D" id="3.40.50.150">
    <property type="entry name" value="Vaccinia Virus protein VP39"/>
    <property type="match status" value="1"/>
</dbReference>
<organism evidence="3 4">
    <name type="scientific">Ancylobacter moscoviensis</name>
    <dbReference type="NCBI Taxonomy" id="2597768"/>
    <lineage>
        <taxon>Bacteria</taxon>
        <taxon>Pseudomonadati</taxon>
        <taxon>Pseudomonadota</taxon>
        <taxon>Alphaproteobacteria</taxon>
        <taxon>Hyphomicrobiales</taxon>
        <taxon>Xanthobacteraceae</taxon>
        <taxon>Ancylobacter</taxon>
    </lineage>
</organism>
<evidence type="ECO:0000313" key="3">
    <source>
        <dbReference type="EMBL" id="TSJ62785.1"/>
    </source>
</evidence>
<sequence length="315" mass="33678">MPPRYGFPAAANRGGLTGNGRHARTPVNFAGRRPRGGGAVVLGSLKTGAAARLPRLFALASIPADWLAASNPASELNLLPLLVGRGDFACDIGANRGLFTYWLLRLGVRVAAFEPNPEMVRVLGYRFRRAVADGRLRLSACALSDGDGEAVLHIPHNQAALATLDGGLAHDGGVTQDVAVPRRRLDDCLDGPVDFIKLDVEGHEARVLEGAQRVLATSRPTLLVEAEERHRAGALASVRALLAPHGYAGFFAQADGMHPVETFDPSVHQRLDALNEDGSGARAPYVYVNNFVFTVRPEVNARLAGWRPGRTLLRG</sequence>
<evidence type="ECO:0000313" key="4">
    <source>
        <dbReference type="Proteomes" id="UP000315321"/>
    </source>
</evidence>